<dbReference type="SUPFAM" id="SSF81822">
    <property type="entry name" value="RuBisCo LSMT C-terminal, substrate-binding domain"/>
    <property type="match status" value="1"/>
</dbReference>
<evidence type="ECO:0000256" key="2">
    <source>
        <dbReference type="ARBA" id="ARBA00022679"/>
    </source>
</evidence>
<dbReference type="PANTHER" id="PTHR13271:SF123">
    <property type="entry name" value="RIBULOSE-1,5-BISPHOSPHATE CARBOXYLASE_OXYGENASE SMALL SUBUNIT N-METHYLTRANSFERASE I-RELATED"/>
    <property type="match status" value="1"/>
</dbReference>
<keyword evidence="6" id="KW-1185">Reference proteome</keyword>
<evidence type="ECO:0000256" key="3">
    <source>
        <dbReference type="ARBA" id="ARBA00022691"/>
    </source>
</evidence>
<dbReference type="InterPro" id="IPR050600">
    <property type="entry name" value="SETD3_SETD6_MTase"/>
</dbReference>
<dbReference type="Pfam" id="PF09273">
    <property type="entry name" value="Rubis-subs-bind"/>
    <property type="match status" value="1"/>
</dbReference>
<dbReference type="InterPro" id="IPR046341">
    <property type="entry name" value="SET_dom_sf"/>
</dbReference>
<evidence type="ECO:0000313" key="5">
    <source>
        <dbReference type="EMBL" id="KAK4523857.1"/>
    </source>
</evidence>
<dbReference type="PANTHER" id="PTHR13271">
    <property type="entry name" value="UNCHARACTERIZED PUTATIVE METHYLTRANSFERASE"/>
    <property type="match status" value="1"/>
</dbReference>
<keyword evidence="1" id="KW-0489">Methyltransferase</keyword>
<comment type="caution">
    <text evidence="5">The sequence shown here is derived from an EMBL/GenBank/DDBJ whole genome shotgun (WGS) entry which is preliminary data.</text>
</comment>
<reference evidence="5 6" key="1">
    <citation type="submission" date="2022-07" db="EMBL/GenBank/DDBJ databases">
        <title>Genome-wide signatures of adaptation to extreme environments.</title>
        <authorList>
            <person name="Cho C.H."/>
            <person name="Yoon H.S."/>
        </authorList>
    </citation>
    <scope>NUCLEOTIDE SEQUENCE [LARGE SCALE GENOMIC DNA]</scope>
    <source>
        <strain evidence="5 6">108.79 E11</strain>
    </source>
</reference>
<organism evidence="5 6">
    <name type="scientific">Galdieria yellowstonensis</name>
    <dbReference type="NCBI Taxonomy" id="3028027"/>
    <lineage>
        <taxon>Eukaryota</taxon>
        <taxon>Rhodophyta</taxon>
        <taxon>Bangiophyceae</taxon>
        <taxon>Galdieriales</taxon>
        <taxon>Galdieriaceae</taxon>
        <taxon>Galdieria</taxon>
    </lineage>
</organism>
<dbReference type="Proteomes" id="UP001300502">
    <property type="component" value="Unassembled WGS sequence"/>
</dbReference>
<evidence type="ECO:0000313" key="6">
    <source>
        <dbReference type="Proteomes" id="UP001300502"/>
    </source>
</evidence>
<dbReference type="EMBL" id="JANCYU010000020">
    <property type="protein sequence ID" value="KAK4523857.1"/>
    <property type="molecule type" value="Genomic_DNA"/>
</dbReference>
<dbReference type="GO" id="GO:0032259">
    <property type="term" value="P:methylation"/>
    <property type="evidence" value="ECO:0007669"/>
    <property type="project" value="UniProtKB-KW"/>
</dbReference>
<evidence type="ECO:0000259" key="4">
    <source>
        <dbReference type="Pfam" id="PF09273"/>
    </source>
</evidence>
<dbReference type="Gene3D" id="3.90.1410.10">
    <property type="entry name" value="set domain protein methyltransferase, domain 1"/>
    <property type="match status" value="1"/>
</dbReference>
<protein>
    <recommendedName>
        <fullName evidence="4">Rubisco LSMT substrate-binding domain-containing protein</fullName>
    </recommendedName>
</protein>
<proteinExistence type="predicted"/>
<dbReference type="AlphaFoldDB" id="A0AAV9I8Y7"/>
<keyword evidence="3" id="KW-0949">S-adenosyl-L-methionine</keyword>
<keyword evidence="2" id="KW-0808">Transferase</keyword>
<gene>
    <name evidence="5" type="ORF">GAYE_SCF00G1753</name>
</gene>
<dbReference type="SUPFAM" id="SSF82199">
    <property type="entry name" value="SET domain"/>
    <property type="match status" value="1"/>
</dbReference>
<dbReference type="GO" id="GO:0016279">
    <property type="term" value="F:protein-lysine N-methyltransferase activity"/>
    <property type="evidence" value="ECO:0007669"/>
    <property type="project" value="TreeGrafter"/>
</dbReference>
<sequence length="537" mass="63148">MLLFGYFFHKALLLDCHCKKHRVRTPSLDCSFSGLRISKTTRCRFLYSRQASRSLPLKLGASLLDETEELETWLFDNGVPHIKGKPTSSPAGDRIFLAKTPLKAGEEVLAVPEKFWLTKQLSEKLLGFHVSDLSDEEAIATLLLVETARQKPSFWKPWIQTLPNLSELHHFLSWSLEEVKYLECSSVMEDIETMRETASFVFEELNTELFPKLLHPHYDTKYFTLEYFMWALAIVQSFGLYDLNDSFPLVLVPGLEWFTNKYFHTQEDVSREYLSISNVDMVRIGPFFKQERRLKVSAAEDLKPGERISLVYEGNVSLVDIFYRWGWRLEALEEEQLLRMGSYEISFAVSPTDQFYDDKEDILDGKKLELLQTFELRYDMSEELLERMLPFLRLVCLQGKDVFILEAVFRSEVWSHLSLPFSYDNEKSVCELVIQTCKESLERWEQVPEDFIIRGMEHSHKIREKIVLMIKWMEETILRRTIEYFEGYIGRLEQLEYYQERRLRQLDLLRPLDSSEVVGQPTSEGTSVEKSFDQFYL</sequence>
<accession>A0AAV9I8Y7</accession>
<dbReference type="Gene3D" id="3.90.1420.10">
    <property type="entry name" value="Rubisco LSMT, substrate-binding domain"/>
    <property type="match status" value="1"/>
</dbReference>
<dbReference type="InterPro" id="IPR015353">
    <property type="entry name" value="Rubisco_LSMT_subst-bd"/>
</dbReference>
<name>A0AAV9I8Y7_9RHOD</name>
<dbReference type="InterPro" id="IPR036464">
    <property type="entry name" value="Rubisco_LSMT_subst-bd_sf"/>
</dbReference>
<evidence type="ECO:0000256" key="1">
    <source>
        <dbReference type="ARBA" id="ARBA00022603"/>
    </source>
</evidence>
<feature type="domain" description="Rubisco LSMT substrate-binding" evidence="4">
    <location>
        <begin position="350"/>
        <end position="445"/>
    </location>
</feature>